<keyword evidence="2" id="KW-0808">Transferase</keyword>
<dbReference type="InterPro" id="IPR036388">
    <property type="entry name" value="WH-like_DNA-bd_sf"/>
</dbReference>
<organism evidence="7 8">
    <name type="scientific">Stachybotrys elegans</name>
    <dbReference type="NCBI Taxonomy" id="80388"/>
    <lineage>
        <taxon>Eukaryota</taxon>
        <taxon>Fungi</taxon>
        <taxon>Dikarya</taxon>
        <taxon>Ascomycota</taxon>
        <taxon>Pezizomycotina</taxon>
        <taxon>Sordariomycetes</taxon>
        <taxon>Hypocreomycetidae</taxon>
        <taxon>Hypocreales</taxon>
        <taxon>Stachybotryaceae</taxon>
        <taxon>Stachybotrys</taxon>
    </lineage>
</organism>
<protein>
    <submittedName>
        <fullName evidence="7">O-methyltransferase</fullName>
    </submittedName>
</protein>
<dbReference type="InterPro" id="IPR001077">
    <property type="entry name" value="COMT_C"/>
</dbReference>
<feature type="domain" description="O-methyltransferase C-terminal" evidence="5">
    <location>
        <begin position="230"/>
        <end position="373"/>
    </location>
</feature>
<evidence type="ECO:0000256" key="1">
    <source>
        <dbReference type="ARBA" id="ARBA00022603"/>
    </source>
</evidence>
<dbReference type="InterPro" id="IPR012967">
    <property type="entry name" value="COMT_dimerisation"/>
</dbReference>
<dbReference type="Gene3D" id="3.40.50.150">
    <property type="entry name" value="Vaccinia Virus protein VP39"/>
    <property type="match status" value="1"/>
</dbReference>
<dbReference type="EMBL" id="JAGPNK010000012">
    <property type="protein sequence ID" value="KAH7310625.1"/>
    <property type="molecule type" value="Genomic_DNA"/>
</dbReference>
<dbReference type="GO" id="GO:0046983">
    <property type="term" value="F:protein dimerization activity"/>
    <property type="evidence" value="ECO:0007669"/>
    <property type="project" value="InterPro"/>
</dbReference>
<dbReference type="SUPFAM" id="SSF53335">
    <property type="entry name" value="S-adenosyl-L-methionine-dependent methyltransferases"/>
    <property type="match status" value="1"/>
</dbReference>
<keyword evidence="3" id="KW-0949">S-adenosyl-L-methionine</keyword>
<reference evidence="7" key="1">
    <citation type="journal article" date="2021" name="Nat. Commun.">
        <title>Genetic determinants of endophytism in the Arabidopsis root mycobiome.</title>
        <authorList>
            <person name="Mesny F."/>
            <person name="Miyauchi S."/>
            <person name="Thiergart T."/>
            <person name="Pickel B."/>
            <person name="Atanasova L."/>
            <person name="Karlsson M."/>
            <person name="Huettel B."/>
            <person name="Barry K.W."/>
            <person name="Haridas S."/>
            <person name="Chen C."/>
            <person name="Bauer D."/>
            <person name="Andreopoulos W."/>
            <person name="Pangilinan J."/>
            <person name="LaButti K."/>
            <person name="Riley R."/>
            <person name="Lipzen A."/>
            <person name="Clum A."/>
            <person name="Drula E."/>
            <person name="Henrissat B."/>
            <person name="Kohler A."/>
            <person name="Grigoriev I.V."/>
            <person name="Martin F.M."/>
            <person name="Hacquard S."/>
        </authorList>
    </citation>
    <scope>NUCLEOTIDE SEQUENCE</scope>
    <source>
        <strain evidence="7">MPI-CAGE-CH-0235</strain>
    </source>
</reference>
<dbReference type="Proteomes" id="UP000813444">
    <property type="component" value="Unassembled WGS sequence"/>
</dbReference>
<dbReference type="InterPro" id="IPR036390">
    <property type="entry name" value="WH_DNA-bd_sf"/>
</dbReference>
<accession>A0A8K0WN16</accession>
<dbReference type="Pfam" id="PF00891">
    <property type="entry name" value="Methyltransf_2"/>
    <property type="match status" value="1"/>
</dbReference>
<name>A0A8K0WN16_9HYPO</name>
<feature type="active site" description="Proton acceptor" evidence="4">
    <location>
        <position position="302"/>
    </location>
</feature>
<gene>
    <name evidence="7" type="ORF">B0I35DRAFT_396918</name>
</gene>
<dbReference type="InterPro" id="IPR016461">
    <property type="entry name" value="COMT-like"/>
</dbReference>
<evidence type="ECO:0000256" key="2">
    <source>
        <dbReference type="ARBA" id="ARBA00022679"/>
    </source>
</evidence>
<dbReference type="OrthoDB" id="1535081at2759"/>
<keyword evidence="8" id="KW-1185">Reference proteome</keyword>
<dbReference type="InterPro" id="IPR029063">
    <property type="entry name" value="SAM-dependent_MTases_sf"/>
</dbReference>
<dbReference type="PROSITE" id="PS51683">
    <property type="entry name" value="SAM_OMT_II"/>
    <property type="match status" value="1"/>
</dbReference>
<dbReference type="AlphaFoldDB" id="A0A8K0WN16"/>
<dbReference type="Gene3D" id="1.10.10.10">
    <property type="entry name" value="Winged helix-like DNA-binding domain superfamily/Winged helix DNA-binding domain"/>
    <property type="match status" value="1"/>
</dbReference>
<dbReference type="PANTHER" id="PTHR43712:SF1">
    <property type="entry name" value="HYPOTHETICAL O-METHYLTRANSFERASE (EUROFUNG)-RELATED"/>
    <property type="match status" value="1"/>
</dbReference>
<feature type="domain" description="O-methyltransferase dimerisation" evidence="6">
    <location>
        <begin position="57"/>
        <end position="132"/>
    </location>
</feature>
<keyword evidence="1" id="KW-0489">Methyltransferase</keyword>
<evidence type="ECO:0000259" key="5">
    <source>
        <dbReference type="Pfam" id="PF00891"/>
    </source>
</evidence>
<proteinExistence type="predicted"/>
<evidence type="ECO:0000259" key="6">
    <source>
        <dbReference type="Pfam" id="PF08100"/>
    </source>
</evidence>
<evidence type="ECO:0000313" key="7">
    <source>
        <dbReference type="EMBL" id="KAH7310625.1"/>
    </source>
</evidence>
<dbReference type="PANTHER" id="PTHR43712">
    <property type="entry name" value="PUTATIVE (AFU_ORTHOLOGUE AFUA_4G14580)-RELATED"/>
    <property type="match status" value="1"/>
</dbReference>
<dbReference type="GO" id="GO:0032259">
    <property type="term" value="P:methylation"/>
    <property type="evidence" value="ECO:0007669"/>
    <property type="project" value="UniProtKB-KW"/>
</dbReference>
<dbReference type="PIRSF" id="PIRSF005739">
    <property type="entry name" value="O-mtase"/>
    <property type="match status" value="1"/>
</dbReference>
<evidence type="ECO:0000256" key="4">
    <source>
        <dbReference type="PIRSR" id="PIRSR005739-1"/>
    </source>
</evidence>
<sequence length="396" mass="44046">MGSHVAGTVESYIEELRRLQSQEDLECDIKARQNALAVARKLTRSLEQPEYVAGEMIFAQFVPTAARIAVEMNIFTHMVEKQGPITSQELASLCPGEEQLIVRILRVLSSSGIVDEVGERTWEASPVTAAMATEGIAAGYRMVGEMVMAAAQMGPKYLKEVGYVAPTDPNDGFMQYAFQTKLSSFDLIASKPSVFKDFNTFMGRKVGAKTKWLEWYPVQERLIKDARKDTPLLVDIGGGNGHDVIRFQEIYPDAGQLILQDQVSVIASLQNLPTGIDRMAYDFFTPQPVKGARVYYFHHIFHDWSDYKSLEILEQVVAAMTPGYSKLLIHDIVMPEIGALQYHASLDMTMMCFNGGMERTATQWRELLGKAGLDILEIWPAPEDGAGGMVEAMLMA</sequence>
<dbReference type="GO" id="GO:0008171">
    <property type="term" value="F:O-methyltransferase activity"/>
    <property type="evidence" value="ECO:0007669"/>
    <property type="project" value="InterPro"/>
</dbReference>
<comment type="caution">
    <text evidence="7">The sequence shown here is derived from an EMBL/GenBank/DDBJ whole genome shotgun (WGS) entry which is preliminary data.</text>
</comment>
<dbReference type="Pfam" id="PF08100">
    <property type="entry name" value="Dimerisation"/>
    <property type="match status" value="1"/>
</dbReference>
<evidence type="ECO:0000313" key="8">
    <source>
        <dbReference type="Proteomes" id="UP000813444"/>
    </source>
</evidence>
<dbReference type="SUPFAM" id="SSF46785">
    <property type="entry name" value="Winged helix' DNA-binding domain"/>
    <property type="match status" value="1"/>
</dbReference>
<evidence type="ECO:0000256" key="3">
    <source>
        <dbReference type="ARBA" id="ARBA00022691"/>
    </source>
</evidence>